<evidence type="ECO:0000259" key="1">
    <source>
        <dbReference type="Pfam" id="PF03721"/>
    </source>
</evidence>
<dbReference type="Gene3D" id="3.40.50.720">
    <property type="entry name" value="NAD(P)-binding Rossmann-like Domain"/>
    <property type="match status" value="1"/>
</dbReference>
<dbReference type="InterPro" id="IPR001732">
    <property type="entry name" value="UDP-Glc/GDP-Man_DH_N"/>
</dbReference>
<proteinExistence type="predicted"/>
<protein>
    <submittedName>
        <fullName evidence="2">UDP-glucose 6-dehydrogenase</fullName>
        <ecNumber evidence="2">1.1.1.22</ecNumber>
    </submittedName>
</protein>
<dbReference type="EMBL" id="CABDQT010000020">
    <property type="protein sequence ID" value="VTH32802.1"/>
    <property type="molecule type" value="Genomic_DNA"/>
</dbReference>
<keyword evidence="2" id="KW-0560">Oxidoreductase</keyword>
<accession>A0A0T9IL85</accession>
<dbReference type="EC" id="1.1.1.22" evidence="2"/>
<dbReference type="AlphaFoldDB" id="A0A0T9IL85"/>
<reference evidence="2 3" key="1">
    <citation type="submission" date="2019-04" db="EMBL/GenBank/DDBJ databases">
        <authorList>
            <consortium name="Pathogen Informatics"/>
        </authorList>
    </citation>
    <scope>NUCLEOTIDE SEQUENCE [LARGE SCALE GENOMIC DNA]</scope>
    <source>
        <strain evidence="2 3">GPSC129</strain>
    </source>
</reference>
<feature type="domain" description="UDP-glucose/GDP-mannose dehydrogenase N-terminal" evidence="1">
    <location>
        <begin position="1"/>
        <end position="44"/>
    </location>
</feature>
<name>A0A0T9IL85_STREE</name>
<dbReference type="Proteomes" id="UP000314107">
    <property type="component" value="Unassembled WGS sequence"/>
</dbReference>
<dbReference type="InterPro" id="IPR036291">
    <property type="entry name" value="NAD(P)-bd_dom_sf"/>
</dbReference>
<evidence type="ECO:0000313" key="3">
    <source>
        <dbReference type="Proteomes" id="UP000314107"/>
    </source>
</evidence>
<organism evidence="2 3">
    <name type="scientific">Streptococcus pneumoniae</name>
    <dbReference type="NCBI Taxonomy" id="1313"/>
    <lineage>
        <taxon>Bacteria</taxon>
        <taxon>Bacillati</taxon>
        <taxon>Bacillota</taxon>
        <taxon>Bacilli</taxon>
        <taxon>Lactobacillales</taxon>
        <taxon>Streptococcaceae</taxon>
        <taxon>Streptococcus</taxon>
    </lineage>
</organism>
<dbReference type="GO" id="GO:0003979">
    <property type="term" value="F:UDP-glucose 6-dehydrogenase activity"/>
    <property type="evidence" value="ECO:0007669"/>
    <property type="project" value="UniProtKB-EC"/>
</dbReference>
<dbReference type="SUPFAM" id="SSF51735">
    <property type="entry name" value="NAD(P)-binding Rossmann-fold domains"/>
    <property type="match status" value="1"/>
</dbReference>
<evidence type="ECO:0000313" key="2">
    <source>
        <dbReference type="EMBL" id="VTH32802.1"/>
    </source>
</evidence>
<dbReference type="Pfam" id="PF03721">
    <property type="entry name" value="UDPG_MGDP_dh_N"/>
    <property type="match status" value="1"/>
</dbReference>
<dbReference type="GO" id="GO:0051287">
    <property type="term" value="F:NAD binding"/>
    <property type="evidence" value="ECO:0007669"/>
    <property type="project" value="InterPro"/>
</dbReference>
<gene>
    <name evidence="2" type="primary">udg</name>
    <name evidence="2" type="ORF">SAMEA3171064_01692</name>
</gene>
<sequence>MNIAVIGLGHVGLAYALLFASKYKVVAYDIDSVKINNLKKAFFHLKMKSL</sequence>